<evidence type="ECO:0000313" key="1">
    <source>
        <dbReference type="EMBL" id="KAJ0038175.1"/>
    </source>
</evidence>
<comment type="caution">
    <text evidence="1">The sequence shown here is derived from an EMBL/GenBank/DDBJ whole genome shotgun (WGS) entry which is preliminary data.</text>
</comment>
<evidence type="ECO:0000313" key="2">
    <source>
        <dbReference type="Proteomes" id="UP001163603"/>
    </source>
</evidence>
<accession>A0ACC0YIN8</accession>
<name>A0ACC0YIN8_9ROSI</name>
<organism evidence="1 2">
    <name type="scientific">Pistacia integerrima</name>
    <dbReference type="NCBI Taxonomy" id="434235"/>
    <lineage>
        <taxon>Eukaryota</taxon>
        <taxon>Viridiplantae</taxon>
        <taxon>Streptophyta</taxon>
        <taxon>Embryophyta</taxon>
        <taxon>Tracheophyta</taxon>
        <taxon>Spermatophyta</taxon>
        <taxon>Magnoliopsida</taxon>
        <taxon>eudicotyledons</taxon>
        <taxon>Gunneridae</taxon>
        <taxon>Pentapetalae</taxon>
        <taxon>rosids</taxon>
        <taxon>malvids</taxon>
        <taxon>Sapindales</taxon>
        <taxon>Anacardiaceae</taxon>
        <taxon>Pistacia</taxon>
    </lineage>
</organism>
<dbReference type="EMBL" id="CM047741">
    <property type="protein sequence ID" value="KAJ0038175.1"/>
    <property type="molecule type" value="Genomic_DNA"/>
</dbReference>
<sequence length="554" mass="62965">MAFPTIQLLLCILWLSSEQMWEILRYCRANKLHMNIQNLIVTYLRALALLLSCVESLKPGHDSTTLNRSSFPAGFLFGAGSSAYQYEGAAHADGRKPSIWDTFVIENPEKIWDHSTGDVADEFYYLYKKDVGLMKEIGLDIFRFSISWPRVLPNGKISGGVNWKGVDFYNSLINQLLSNGIEPFVTLFHWDVPQALEDEYGGFLSSEIVNDFRDYADFCFQEFGDRVKYWVTLNEPNLFGKNGYATGSLAPGRCSNYIGNCTEGNSATEPYLVTHHLILSHATATNLYRQRYQASQKGTIGIIVGTIGEVPKYQTVSCMKASLRALDFGVGWILHPMTFGDYPKTMRYLVGNRLPNFTDEQSILVKGSLNFVGVNYYTARYVEDSNSNSSLLSYTTDSHVTYSTEKNGIPIGELIGPSWLYMYPRGLRDISLYIKKKYNLPIYITENGMADPNNISIPIDEALNDGKRIMYHQLHLSYLVQAIKKGVDVRGYSVWSLLDGFEWSYGYSVRFGFTYVDYSNGLKRYLKSSAFWYQNLLQKKNATMDDHSLLLFSM</sequence>
<dbReference type="Proteomes" id="UP001163603">
    <property type="component" value="Chromosome 6"/>
</dbReference>
<gene>
    <name evidence="1" type="ORF">Pint_24087</name>
</gene>
<keyword evidence="2" id="KW-1185">Reference proteome</keyword>
<protein>
    <submittedName>
        <fullName evidence="1">Uncharacterized protein</fullName>
    </submittedName>
</protein>
<proteinExistence type="predicted"/>
<reference evidence="2" key="1">
    <citation type="journal article" date="2023" name="G3 (Bethesda)">
        <title>Genome assembly and association tests identify interacting loci associated with vigor, precocity, and sex in interspecific pistachio rootstocks.</title>
        <authorList>
            <person name="Palmer W."/>
            <person name="Jacygrad E."/>
            <person name="Sagayaradj S."/>
            <person name="Cavanaugh K."/>
            <person name="Han R."/>
            <person name="Bertier L."/>
            <person name="Beede B."/>
            <person name="Kafkas S."/>
            <person name="Golino D."/>
            <person name="Preece J."/>
            <person name="Michelmore R."/>
        </authorList>
    </citation>
    <scope>NUCLEOTIDE SEQUENCE [LARGE SCALE GENOMIC DNA]</scope>
</reference>